<protein>
    <recommendedName>
        <fullName evidence="2">Protein CR006 P-loop domain-containing protein</fullName>
    </recommendedName>
</protein>
<gene>
    <name evidence="3" type="ORF">A9333_08055</name>
    <name evidence="4" type="ORF">FKJ47_06835</name>
</gene>
<proteinExistence type="predicted"/>
<dbReference type="EMBL" id="AACANF010000008">
    <property type="protein sequence ID" value="EAJ7642049.1"/>
    <property type="molecule type" value="Genomic_DNA"/>
</dbReference>
<dbReference type="PANTHER" id="PTHR32114:SF2">
    <property type="entry name" value="ABC TRANSPORTER ABCH.3"/>
    <property type="match status" value="1"/>
</dbReference>
<dbReference type="RefSeq" id="WP_002876108.1">
    <property type="nucleotide sequence ID" value="NZ_AP028383.1"/>
</dbReference>
<evidence type="ECO:0000313" key="3">
    <source>
        <dbReference type="EMBL" id="EAJ7642049.1"/>
    </source>
</evidence>
<dbReference type="InterPro" id="IPR027417">
    <property type="entry name" value="P-loop_NTPase"/>
</dbReference>
<reference evidence="4" key="2">
    <citation type="submission" date="2019-06" db="EMBL/GenBank/DDBJ databases">
        <authorList>
            <consortium name="NARMS: The National Antimicrobial Resistance Monitoring System"/>
        </authorList>
    </citation>
    <scope>NUCLEOTIDE SEQUENCE</scope>
    <source>
        <strain evidence="4">FSIS11921961</strain>
    </source>
</reference>
<evidence type="ECO:0000313" key="4">
    <source>
        <dbReference type="EMBL" id="ECL0462541.1"/>
    </source>
</evidence>
<dbReference type="Pfam" id="PF13166">
    <property type="entry name" value="AAA_13"/>
    <property type="match status" value="1"/>
</dbReference>
<sequence>MITKISMKNVASYKDETTLETNKRINLIYGLNGAGKTQISKFLANQKDEKFKDCKIEGLINEENLVYNQDFIDENFYDTDRQKGIFTLSEENTSIKQEIENLQKELIRLKSSQDENQRKLEEKQKDIIKIENDFKDNIWKIKQNHSDNFKDFFEGKMGSKESFLNFIKSKIGEVLSLDVINQNINLEELKKQYNILTDATQVKLENINEIPNIEFKNIENNLMFNEIIVGNQDSVIANLIKKLGNEDWVKDGFDKYVLQDSQTCPFCQSNTITTEFKSYLENYFDKTYESKIKEVKKLNDEYQNLLSNIPSIETFYRGDILDDKNLEFEKLYSQVKLKPKENIRKIQEKIKEPSKKIELEKTDEVFQNFNDYIKEIQQKIIEFNSKLNNCKNEKEKLEKQFWEFVIFEKKEIIEKYNKDKKEQEINKGVLDKENQTIKDGIQHIENTIKEKQKEVINIQEAVDKINNHLKDLGILSFYIKTHDDEKQEYIIAREGENKPSFKTLSEGEKTLISFLYFLQLCQGKKEKDEAILDKIIVIDDPISSLSFNYVYNIAQLIKEIFLRNKDGSYKQIFILTHHLYFFKELIGFREDYKKDIYTFRIRRNENYISHIDIMKEDEILNDYQAYWQILKDYKEGKIHAILIPNTMRNILEYFLGFIQKDTIDIIKKIENKDKEKKFEAFCRYINRESHSFMGNMSDVKEINIDIFFEAFKKVFEYLGHLEHYDIMMTKGNQQ</sequence>
<dbReference type="AlphaFoldDB" id="A0A5T0DWZ0"/>
<evidence type="ECO:0000256" key="1">
    <source>
        <dbReference type="SAM" id="Coils"/>
    </source>
</evidence>
<feature type="domain" description="Protein CR006 P-loop" evidence="2">
    <location>
        <begin position="10"/>
        <end position="716"/>
    </location>
</feature>
<dbReference type="Gene3D" id="3.40.50.300">
    <property type="entry name" value="P-loop containing nucleotide triphosphate hydrolases"/>
    <property type="match status" value="2"/>
</dbReference>
<feature type="coiled-coil region" evidence="1">
    <location>
        <begin position="85"/>
        <end position="133"/>
    </location>
</feature>
<dbReference type="PANTHER" id="PTHR32114">
    <property type="entry name" value="ABC TRANSPORTER ABCH.3"/>
    <property type="match status" value="1"/>
</dbReference>
<comment type="caution">
    <text evidence="3">The sequence shown here is derived from an EMBL/GenBank/DDBJ whole genome shotgun (WGS) entry which is preliminary data.</text>
</comment>
<dbReference type="EMBL" id="AAJERN010000013">
    <property type="protein sequence ID" value="ECL0462541.1"/>
    <property type="molecule type" value="Genomic_DNA"/>
</dbReference>
<evidence type="ECO:0000259" key="2">
    <source>
        <dbReference type="Pfam" id="PF13166"/>
    </source>
</evidence>
<organism evidence="3">
    <name type="scientific">Campylobacter jejuni</name>
    <dbReference type="NCBI Taxonomy" id="197"/>
    <lineage>
        <taxon>Bacteria</taxon>
        <taxon>Pseudomonadati</taxon>
        <taxon>Campylobacterota</taxon>
        <taxon>Epsilonproteobacteria</taxon>
        <taxon>Campylobacterales</taxon>
        <taxon>Campylobacteraceae</taxon>
        <taxon>Campylobacter</taxon>
    </lineage>
</organism>
<dbReference type="SUPFAM" id="SSF52540">
    <property type="entry name" value="P-loop containing nucleoside triphosphate hydrolases"/>
    <property type="match status" value="1"/>
</dbReference>
<feature type="coiled-coil region" evidence="1">
    <location>
        <begin position="373"/>
        <end position="468"/>
    </location>
</feature>
<dbReference type="InterPro" id="IPR026866">
    <property type="entry name" value="CR006_AAA"/>
</dbReference>
<name>A0A5T0DWZ0_CAMJU</name>
<reference evidence="3" key="1">
    <citation type="submission" date="2018-05" db="EMBL/GenBank/DDBJ databases">
        <authorList>
            <consortium name="PulseNet: The National Subtyping Network for Foodborne Disease Surveillance"/>
            <person name="Tarr C.L."/>
            <person name="Trees E."/>
            <person name="Katz L.S."/>
            <person name="Carleton-Romer H.A."/>
            <person name="Stroika S."/>
            <person name="Kucerova Z."/>
            <person name="Roache K.F."/>
            <person name="Sabol A.L."/>
            <person name="Besser J."/>
            <person name="Gerner-Smidt P."/>
        </authorList>
    </citation>
    <scope>NUCLEOTIDE SEQUENCE</scope>
    <source>
        <strain evidence="3">2010D-8214</strain>
    </source>
</reference>
<keyword evidence="1" id="KW-0175">Coiled coil</keyword>
<accession>A0A5T0DWZ0</accession>